<dbReference type="EMBL" id="CP013188">
    <property type="protein sequence ID" value="ALO44036.1"/>
    <property type="molecule type" value="Genomic_DNA"/>
</dbReference>
<dbReference type="SUPFAM" id="SSF47226">
    <property type="entry name" value="Histidine-containing phosphotransfer domain, HPT domain"/>
    <property type="match status" value="1"/>
</dbReference>
<evidence type="ECO:0000256" key="1">
    <source>
        <dbReference type="ARBA" id="ARBA00023012"/>
    </source>
</evidence>
<evidence type="ECO:0000313" key="3">
    <source>
        <dbReference type="EMBL" id="ALO44036.1"/>
    </source>
</evidence>
<sequence length="117" mass="13288">MSNSVQLKTLNKATIIELIGDEPVKIRKFQFEFLGQSATLLKDIVTSFNKNDFSNIKEQAHYLKTSARAVGAERCAYFLESIELQSLSKNKSAIKQLLIKLNHELKAIQMELKNDES</sequence>
<dbReference type="OrthoDB" id="1078132at2"/>
<dbReference type="RefSeq" id="WP_058031925.1">
    <property type="nucleotide sequence ID" value="NZ_CP013188.1"/>
</dbReference>
<dbReference type="Gene3D" id="1.20.120.160">
    <property type="entry name" value="HPT domain"/>
    <property type="match status" value="1"/>
</dbReference>
<accession>A0A0S2K7L4</accession>
<feature type="domain" description="HPt" evidence="2">
    <location>
        <begin position="33"/>
        <end position="107"/>
    </location>
</feature>
<dbReference type="Proteomes" id="UP000061457">
    <property type="component" value="Chromosome II"/>
</dbReference>
<keyword evidence="4" id="KW-1185">Reference proteome</keyword>
<dbReference type="InterPro" id="IPR036641">
    <property type="entry name" value="HPT_dom_sf"/>
</dbReference>
<dbReference type="GO" id="GO:0004672">
    <property type="term" value="F:protein kinase activity"/>
    <property type="evidence" value="ECO:0007669"/>
    <property type="project" value="UniProtKB-ARBA"/>
</dbReference>
<name>A0A0S2K7L4_9GAMM</name>
<dbReference type="Pfam" id="PF01627">
    <property type="entry name" value="Hpt"/>
    <property type="match status" value="1"/>
</dbReference>
<dbReference type="STRING" id="161398.PP2015_3562"/>
<protein>
    <submittedName>
        <fullName evidence="3">HPt domain protein</fullName>
    </submittedName>
</protein>
<dbReference type="AlphaFoldDB" id="A0A0S2K7L4"/>
<dbReference type="KEGG" id="pphe:PP2015_3562"/>
<organism evidence="3 4">
    <name type="scientific">Pseudoalteromonas phenolica</name>
    <dbReference type="NCBI Taxonomy" id="161398"/>
    <lineage>
        <taxon>Bacteria</taxon>
        <taxon>Pseudomonadati</taxon>
        <taxon>Pseudomonadota</taxon>
        <taxon>Gammaproteobacteria</taxon>
        <taxon>Alteromonadales</taxon>
        <taxon>Pseudoalteromonadaceae</taxon>
        <taxon>Pseudoalteromonas</taxon>
    </lineage>
</organism>
<dbReference type="InterPro" id="IPR008207">
    <property type="entry name" value="Sig_transdc_His_kin_Hpt_dom"/>
</dbReference>
<dbReference type="GO" id="GO:0000160">
    <property type="term" value="P:phosphorelay signal transduction system"/>
    <property type="evidence" value="ECO:0007669"/>
    <property type="project" value="UniProtKB-KW"/>
</dbReference>
<reference evidence="3 4" key="1">
    <citation type="submission" date="2015-11" db="EMBL/GenBank/DDBJ databases">
        <authorList>
            <person name="Zhang Y."/>
            <person name="Guo Z."/>
        </authorList>
    </citation>
    <scope>NUCLEOTIDE SEQUENCE [LARGE SCALE GENOMIC DNA]</scope>
    <source>
        <strain evidence="3 4">KCTC 12086</strain>
    </source>
</reference>
<dbReference type="PATRIC" id="fig|161398.10.peg.3631"/>
<proteinExistence type="predicted"/>
<keyword evidence="1" id="KW-0902">Two-component regulatory system</keyword>
<evidence type="ECO:0000259" key="2">
    <source>
        <dbReference type="Pfam" id="PF01627"/>
    </source>
</evidence>
<evidence type="ECO:0000313" key="4">
    <source>
        <dbReference type="Proteomes" id="UP000061457"/>
    </source>
</evidence>
<gene>
    <name evidence="3" type="ORF">PP2015_3562</name>
</gene>